<dbReference type="PANTHER" id="PTHR30349">
    <property type="entry name" value="PHAGE INTEGRASE-RELATED"/>
    <property type="match status" value="1"/>
</dbReference>
<evidence type="ECO:0000259" key="7">
    <source>
        <dbReference type="PROSITE" id="PS51898"/>
    </source>
</evidence>
<dbReference type="InterPro" id="IPR044068">
    <property type="entry name" value="CB"/>
</dbReference>
<protein>
    <submittedName>
        <fullName evidence="9">Recombinase XerC</fullName>
    </submittedName>
</protein>
<keyword evidence="4 6" id="KW-0238">DNA-binding</keyword>
<dbReference type="Pfam" id="PF00589">
    <property type="entry name" value="Phage_integrase"/>
    <property type="match status" value="1"/>
</dbReference>
<sequence length="309" mass="36158">MDQLSNFISEYLKTCETVQKLNSKTIKAYRIDLSQFHTFMLPLADFTEKSTLNSFLSLLHQKYKPKTVKRKIATLKAFFHYLVYEELLSQNPFEKLNVKFREPQILPRTVPDTIIEIFLRTMYRQKKLAPTTYQYNSILRDIAVIELLFATGVRVSELCSLTPAQIDFTTYKIIINGKGSKERILQIGNEDVKKILSEYYAAFKTDITKTGWFFINRLHKRYSEESVRNMIVKYLKLANIDMHVTPHMFRHSFATLLLESDVDIRYIQKMLGHSSIKTTEIYTNVSTSKQNSILTAKHPRNSMHIDITM</sequence>
<evidence type="ECO:0000256" key="4">
    <source>
        <dbReference type="ARBA" id="ARBA00023125"/>
    </source>
</evidence>
<dbReference type="Pfam" id="PF02899">
    <property type="entry name" value="Phage_int_SAM_1"/>
    <property type="match status" value="1"/>
</dbReference>
<dbReference type="Proteomes" id="UP000253208">
    <property type="component" value="Unassembled WGS sequence"/>
</dbReference>
<dbReference type="InterPro" id="IPR050090">
    <property type="entry name" value="Tyrosine_recombinase_XerCD"/>
</dbReference>
<proteinExistence type="inferred from homology"/>
<reference evidence="9 10" key="1">
    <citation type="submission" date="2018-02" db="EMBL/GenBank/DDBJ databases">
        <title>Complete genome sequencing of Faecalibacterium prausnitzii strains isolated from the human gut.</title>
        <authorList>
            <person name="Fitzgerald B.C."/>
            <person name="Shkoporov A.N."/>
            <person name="Ross P.R."/>
            <person name="Hill C."/>
        </authorList>
    </citation>
    <scope>NUCLEOTIDE SEQUENCE [LARGE SCALE GENOMIC DNA]</scope>
    <source>
        <strain evidence="9 10">APC942/31-1</strain>
    </source>
</reference>
<gene>
    <name evidence="9" type="ORF">C4886_14450</name>
</gene>
<dbReference type="InterPro" id="IPR010998">
    <property type="entry name" value="Integrase_recombinase_N"/>
</dbReference>
<dbReference type="Gene3D" id="1.10.443.10">
    <property type="entry name" value="Intergrase catalytic core"/>
    <property type="match status" value="1"/>
</dbReference>
<dbReference type="PANTHER" id="PTHR30349:SF41">
    <property type="entry name" value="INTEGRASE_RECOMBINASE PROTEIN MJ0367-RELATED"/>
    <property type="match status" value="1"/>
</dbReference>
<evidence type="ECO:0000259" key="8">
    <source>
        <dbReference type="PROSITE" id="PS51900"/>
    </source>
</evidence>
<evidence type="ECO:0000256" key="2">
    <source>
        <dbReference type="ARBA" id="ARBA00008857"/>
    </source>
</evidence>
<evidence type="ECO:0000313" key="9">
    <source>
        <dbReference type="EMBL" id="RCH42354.1"/>
    </source>
</evidence>
<dbReference type="AlphaFoldDB" id="A0A367FX57"/>
<dbReference type="InterPro" id="IPR002104">
    <property type="entry name" value="Integrase_catalytic"/>
</dbReference>
<dbReference type="SUPFAM" id="SSF56349">
    <property type="entry name" value="DNA breaking-rejoining enzymes"/>
    <property type="match status" value="1"/>
</dbReference>
<dbReference type="InterPro" id="IPR011010">
    <property type="entry name" value="DNA_brk_join_enz"/>
</dbReference>
<keyword evidence="5" id="KW-0233">DNA recombination</keyword>
<feature type="domain" description="Tyr recombinase" evidence="7">
    <location>
        <begin position="105"/>
        <end position="295"/>
    </location>
</feature>
<feature type="domain" description="Core-binding (CB)" evidence="8">
    <location>
        <begin position="2"/>
        <end position="83"/>
    </location>
</feature>
<dbReference type="RefSeq" id="WP_114002654.1">
    <property type="nucleotide sequence ID" value="NZ_PSQG01000023.1"/>
</dbReference>
<comment type="caution">
    <text evidence="9">The sequence shown here is derived from an EMBL/GenBank/DDBJ whole genome shotgun (WGS) entry which is preliminary data.</text>
</comment>
<evidence type="ECO:0000313" key="10">
    <source>
        <dbReference type="Proteomes" id="UP000253208"/>
    </source>
</evidence>
<dbReference type="GO" id="GO:0015074">
    <property type="term" value="P:DNA integration"/>
    <property type="evidence" value="ECO:0007669"/>
    <property type="project" value="UniProtKB-KW"/>
</dbReference>
<dbReference type="EMBL" id="PSQG01000023">
    <property type="protein sequence ID" value="RCH42354.1"/>
    <property type="molecule type" value="Genomic_DNA"/>
</dbReference>
<dbReference type="GO" id="GO:0003677">
    <property type="term" value="F:DNA binding"/>
    <property type="evidence" value="ECO:0007669"/>
    <property type="project" value="UniProtKB-UniRule"/>
</dbReference>
<dbReference type="InterPro" id="IPR004107">
    <property type="entry name" value="Integrase_SAM-like_N"/>
</dbReference>
<evidence type="ECO:0000256" key="3">
    <source>
        <dbReference type="ARBA" id="ARBA00022908"/>
    </source>
</evidence>
<evidence type="ECO:0000256" key="6">
    <source>
        <dbReference type="PROSITE-ProRule" id="PRU01248"/>
    </source>
</evidence>
<dbReference type="PROSITE" id="PS51898">
    <property type="entry name" value="TYR_RECOMBINASE"/>
    <property type="match status" value="1"/>
</dbReference>
<keyword evidence="3" id="KW-0229">DNA integration</keyword>
<comment type="function">
    <text evidence="1">Site-specific tyrosine recombinase, which acts by catalyzing the cutting and rejoining of the recombining DNA molecules.</text>
</comment>
<evidence type="ECO:0000256" key="5">
    <source>
        <dbReference type="ARBA" id="ARBA00023172"/>
    </source>
</evidence>
<evidence type="ECO:0000256" key="1">
    <source>
        <dbReference type="ARBA" id="ARBA00003283"/>
    </source>
</evidence>
<dbReference type="PROSITE" id="PS51900">
    <property type="entry name" value="CB"/>
    <property type="match status" value="1"/>
</dbReference>
<dbReference type="InterPro" id="IPR013762">
    <property type="entry name" value="Integrase-like_cat_sf"/>
</dbReference>
<dbReference type="GO" id="GO:0006310">
    <property type="term" value="P:DNA recombination"/>
    <property type="evidence" value="ECO:0007669"/>
    <property type="project" value="UniProtKB-KW"/>
</dbReference>
<accession>A0A367FX57</accession>
<organism evidence="9 10">
    <name type="scientific">Blautia obeum</name>
    <dbReference type="NCBI Taxonomy" id="40520"/>
    <lineage>
        <taxon>Bacteria</taxon>
        <taxon>Bacillati</taxon>
        <taxon>Bacillota</taxon>
        <taxon>Clostridia</taxon>
        <taxon>Lachnospirales</taxon>
        <taxon>Lachnospiraceae</taxon>
        <taxon>Blautia</taxon>
    </lineage>
</organism>
<name>A0A367FX57_9FIRM</name>
<comment type="similarity">
    <text evidence="2">Belongs to the 'phage' integrase family.</text>
</comment>
<dbReference type="Gene3D" id="1.10.150.130">
    <property type="match status" value="1"/>
</dbReference>